<feature type="region of interest" description="Disordered" evidence="4">
    <location>
        <begin position="51"/>
        <end position="125"/>
    </location>
</feature>
<dbReference type="PANTHER" id="PTHR14369:SF0">
    <property type="entry name" value="SURFEIT LOCUS PROTEIN 6"/>
    <property type="match status" value="1"/>
</dbReference>
<dbReference type="Pfam" id="PF04935">
    <property type="entry name" value="SURF6"/>
    <property type="match status" value="1"/>
</dbReference>
<name>A0ABM0GW51_SACKO</name>
<keyword evidence="3" id="KW-0539">Nucleus</keyword>
<dbReference type="RefSeq" id="XP_002738640.1">
    <property type="nucleotide sequence ID" value="XM_002738594.1"/>
</dbReference>
<evidence type="ECO:0000313" key="8">
    <source>
        <dbReference type="RefSeq" id="XP_002738640.1"/>
    </source>
</evidence>
<feature type="domain" description="Ribosomal RNA-processing protein 14/surfeit locus protein 6 C-terminal" evidence="5">
    <location>
        <begin position="162"/>
        <end position="353"/>
    </location>
</feature>
<feature type="region of interest" description="Disordered" evidence="4">
    <location>
        <begin position="329"/>
        <end position="365"/>
    </location>
</feature>
<dbReference type="PANTHER" id="PTHR14369">
    <property type="entry name" value="SURFEIT LOCUS PROTEIN 6"/>
    <property type="match status" value="1"/>
</dbReference>
<keyword evidence="7" id="KW-1185">Reference proteome</keyword>
<dbReference type="GeneID" id="100378285"/>
<feature type="compositionally biased region" description="Basic residues" evidence="4">
    <location>
        <begin position="67"/>
        <end position="83"/>
    </location>
</feature>
<gene>
    <name evidence="8" type="primary">LOC100378285</name>
</gene>
<evidence type="ECO:0000313" key="7">
    <source>
        <dbReference type="Proteomes" id="UP000694865"/>
    </source>
</evidence>
<evidence type="ECO:0000256" key="1">
    <source>
        <dbReference type="ARBA" id="ARBA00004123"/>
    </source>
</evidence>
<feature type="compositionally biased region" description="Basic and acidic residues" evidence="4">
    <location>
        <begin position="154"/>
        <end position="164"/>
    </location>
</feature>
<evidence type="ECO:0000259" key="6">
    <source>
        <dbReference type="Pfam" id="PF15459"/>
    </source>
</evidence>
<evidence type="ECO:0000256" key="2">
    <source>
        <dbReference type="ARBA" id="ARBA00005904"/>
    </source>
</evidence>
<feature type="compositionally biased region" description="Basic residues" evidence="4">
    <location>
        <begin position="165"/>
        <end position="178"/>
    </location>
</feature>
<accession>A0ABM0GW51</accession>
<dbReference type="InterPro" id="IPR007019">
    <property type="entry name" value="SURF6"/>
</dbReference>
<dbReference type="InterPro" id="IPR029190">
    <property type="entry name" value="Rrp14/SURF6_C"/>
</dbReference>
<feature type="compositionally biased region" description="Basic and acidic residues" evidence="4">
    <location>
        <begin position="51"/>
        <end position="66"/>
    </location>
</feature>
<comment type="similarity">
    <text evidence="2">Belongs to the SURF6 family.</text>
</comment>
<feature type="region of interest" description="Disordered" evidence="4">
    <location>
        <begin position="148"/>
        <end position="193"/>
    </location>
</feature>
<reference evidence="8" key="1">
    <citation type="submission" date="2025-08" db="UniProtKB">
        <authorList>
            <consortium name="RefSeq"/>
        </authorList>
    </citation>
    <scope>IDENTIFICATION</scope>
    <source>
        <tissue evidence="8">Testes</tissue>
    </source>
</reference>
<protein>
    <submittedName>
        <fullName evidence="8">Surfeit locus protein 6 homolog</fullName>
    </submittedName>
</protein>
<evidence type="ECO:0000256" key="3">
    <source>
        <dbReference type="ARBA" id="ARBA00023242"/>
    </source>
</evidence>
<comment type="subcellular location">
    <subcellularLocation>
        <location evidence="1">Nucleus</location>
    </subcellularLocation>
</comment>
<organism evidence="7 8">
    <name type="scientific">Saccoglossus kowalevskii</name>
    <name type="common">Acorn worm</name>
    <dbReference type="NCBI Taxonomy" id="10224"/>
    <lineage>
        <taxon>Eukaryota</taxon>
        <taxon>Metazoa</taxon>
        <taxon>Hemichordata</taxon>
        <taxon>Enteropneusta</taxon>
        <taxon>Harrimaniidae</taxon>
        <taxon>Saccoglossus</taxon>
    </lineage>
</organism>
<sequence length="365" mass="42999">MCNQLIDESSTVVTIMTSTSDSLRTRLEERNNYFNRMINLIPVEVYFDQEDQQKKDPAANQDESKASKKGKRKRQRLDPKHHKNVTDIQKEMDENEETAIGGTKEEDSSDEDDGDKKSKMAKPINVEQIQSNLSLNELRTKLQNKILGMKGKRKASDDGTDKQIKKQRRLDKKMKEKKKKEFKENASRNNSMKMLNNKIKLNKENGQKPIVNNEGKVVFSKFDFSESLESKDLRKKKKKQNISNKNVKALLRQVEMKKEKFNEMKEKDPEKAKNVEQKQAWKKAMQKAEGVKLKDDPELLKKSIKKREQIKKRNKKQWDERKVVTEKLIKKRQDKRKKNIKSRKDHKLQKKMKVMKKKGRILPGF</sequence>
<dbReference type="InterPro" id="IPR029188">
    <property type="entry name" value="Rrp14_N"/>
</dbReference>
<dbReference type="Pfam" id="PF15459">
    <property type="entry name" value="RRP14"/>
    <property type="match status" value="1"/>
</dbReference>
<evidence type="ECO:0000256" key="4">
    <source>
        <dbReference type="SAM" id="MobiDB-lite"/>
    </source>
</evidence>
<dbReference type="Proteomes" id="UP000694865">
    <property type="component" value="Unplaced"/>
</dbReference>
<proteinExistence type="inferred from homology"/>
<feature type="compositionally biased region" description="Basic and acidic residues" evidence="4">
    <location>
        <begin position="261"/>
        <end position="276"/>
    </location>
</feature>
<feature type="domain" description="Ribosomal RNA-processing protein 14 N-terminal" evidence="6">
    <location>
        <begin position="26"/>
        <end position="79"/>
    </location>
</feature>
<feature type="region of interest" description="Disordered" evidence="4">
    <location>
        <begin position="261"/>
        <end position="291"/>
    </location>
</feature>
<evidence type="ECO:0000259" key="5">
    <source>
        <dbReference type="Pfam" id="PF04935"/>
    </source>
</evidence>